<keyword evidence="4" id="KW-1185">Reference proteome</keyword>
<feature type="region of interest" description="Disordered" evidence="1">
    <location>
        <begin position="73"/>
        <end position="168"/>
    </location>
</feature>
<evidence type="ECO:0000313" key="3">
    <source>
        <dbReference type="EMBL" id="KAA8569728.1"/>
    </source>
</evidence>
<dbReference type="Pfam" id="PF10419">
    <property type="entry name" value="TFIIIC_sub6"/>
    <property type="match status" value="1"/>
</dbReference>
<evidence type="ECO:0000256" key="1">
    <source>
        <dbReference type="SAM" id="MobiDB-lite"/>
    </source>
</evidence>
<dbReference type="EMBL" id="VICG01000008">
    <property type="protein sequence ID" value="KAA8569728.1"/>
    <property type="molecule type" value="Genomic_DNA"/>
</dbReference>
<evidence type="ECO:0000259" key="2">
    <source>
        <dbReference type="Pfam" id="PF10419"/>
    </source>
</evidence>
<reference evidence="3 4" key="1">
    <citation type="submission" date="2019-06" db="EMBL/GenBank/DDBJ databases">
        <title>Genome Sequence of the Brown Rot Fungal Pathogen Monilinia fructicola.</title>
        <authorList>
            <person name="De Miccolis Angelini R.M."/>
            <person name="Landi L."/>
            <person name="Abate D."/>
            <person name="Pollastro S."/>
            <person name="Romanazzi G."/>
            <person name="Faretra F."/>
        </authorList>
    </citation>
    <scope>NUCLEOTIDE SEQUENCE [LARGE SCALE GENOMIC DNA]</scope>
    <source>
        <strain evidence="3 4">Mfrc123</strain>
    </source>
</reference>
<evidence type="ECO:0000313" key="4">
    <source>
        <dbReference type="Proteomes" id="UP000322873"/>
    </source>
</evidence>
<proteinExistence type="predicted"/>
<feature type="domain" description="Transcription factor TFIIIC triple barrel" evidence="2">
    <location>
        <begin position="49"/>
        <end position="257"/>
    </location>
</feature>
<name>A0A5M9JJP9_MONFR</name>
<dbReference type="Gene3D" id="2.60.40.4370">
    <property type="match status" value="1"/>
</dbReference>
<comment type="caution">
    <text evidence="3">The sequence shown here is derived from an EMBL/GenBank/DDBJ whole genome shotgun (WGS) entry which is preliminary data.</text>
</comment>
<accession>A0A5M9JJP9</accession>
<gene>
    <name evidence="3" type="ORF">EYC84_001311</name>
</gene>
<dbReference type="InterPro" id="IPR019481">
    <property type="entry name" value="TFIIIC_triple_barrel"/>
</dbReference>
<dbReference type="VEuPathDB" id="FungiDB:MFRU_004g04220"/>
<dbReference type="AlphaFoldDB" id="A0A5M9JJP9"/>
<feature type="region of interest" description="Disordered" evidence="1">
    <location>
        <begin position="1"/>
        <end position="44"/>
    </location>
</feature>
<sequence>MADHNGSASAADVPQPQDPYSLPMSINVADLGEEEEDDEDEYEYEYSTTEKEIFYVTLDLTTPNVPVKRKLLKTHPRRNAKKWLNPGLGKHRRHLGDSTTIIIDKEKPAKGKGKGKSAKKAPNAEDDEDDDDPVEHEEDEPLEAEAAPSVPKSKPTPTEAPKKSTGEQYSNFIADTQRGGEAAAAKPEVQILGLHEDHPVVSYEGNIYQCQWEENMGTELLFTAHDPKSQLPVLQPVSDEVDLLAASSARITSVKTKVEDKDPTGGPASKRRNYFWRSGNIRELKIPVGVAASEQRKNQAFFLQSLIQIKESKREKDHVTVMAQRRNTNRQWRAVMKQKQAAEVAQIRKGMATGKISRADGQQRLDQMAKDNEILAAEDKLRGIGPDGRKIRHGGRKKTVNADAQPVVRRPPGGLTMYLMNNTAPGGEDEMDTGIDGAANMTPRSYSIGEDEDMEAGEYGIDDGEMEDMGEYEYGEDGEMIYDEEADFEEDYEME</sequence>
<feature type="compositionally biased region" description="Acidic residues" evidence="1">
    <location>
        <begin position="449"/>
        <end position="469"/>
    </location>
</feature>
<feature type="region of interest" description="Disordered" evidence="1">
    <location>
        <begin position="445"/>
        <end position="469"/>
    </location>
</feature>
<feature type="compositionally biased region" description="Acidic residues" evidence="1">
    <location>
        <begin position="31"/>
        <end position="44"/>
    </location>
</feature>
<dbReference type="Proteomes" id="UP000322873">
    <property type="component" value="Unassembled WGS sequence"/>
</dbReference>
<feature type="compositionally biased region" description="Basic residues" evidence="1">
    <location>
        <begin position="110"/>
        <end position="119"/>
    </location>
</feature>
<feature type="compositionally biased region" description="Acidic residues" evidence="1">
    <location>
        <begin position="124"/>
        <end position="143"/>
    </location>
</feature>
<organism evidence="3 4">
    <name type="scientific">Monilinia fructicola</name>
    <name type="common">Brown rot fungus</name>
    <name type="synonym">Ciboria fructicola</name>
    <dbReference type="NCBI Taxonomy" id="38448"/>
    <lineage>
        <taxon>Eukaryota</taxon>
        <taxon>Fungi</taxon>
        <taxon>Dikarya</taxon>
        <taxon>Ascomycota</taxon>
        <taxon>Pezizomycotina</taxon>
        <taxon>Leotiomycetes</taxon>
        <taxon>Helotiales</taxon>
        <taxon>Sclerotiniaceae</taxon>
        <taxon>Monilinia</taxon>
    </lineage>
</organism>
<protein>
    <recommendedName>
        <fullName evidence="2">Transcription factor TFIIIC triple barrel domain-containing protein</fullName>
    </recommendedName>
</protein>